<dbReference type="EMBL" id="SJPJ01000001">
    <property type="protein sequence ID" value="TWT79468.1"/>
    <property type="molecule type" value="Genomic_DNA"/>
</dbReference>
<proteinExistence type="predicted"/>
<evidence type="ECO:0000313" key="2">
    <source>
        <dbReference type="EMBL" id="TWT79468.1"/>
    </source>
</evidence>
<dbReference type="InterPro" id="IPR050742">
    <property type="entry name" value="Helicase_Restrict-Modif_Enz"/>
</dbReference>
<dbReference type="GO" id="GO:0003824">
    <property type="term" value="F:catalytic activity"/>
    <property type="evidence" value="ECO:0007669"/>
    <property type="project" value="InterPro"/>
</dbReference>
<dbReference type="Pfam" id="PF08463">
    <property type="entry name" value="EcoEI_R_C"/>
    <property type="match status" value="1"/>
</dbReference>
<dbReference type="Proteomes" id="UP000315010">
    <property type="component" value="Unassembled WGS sequence"/>
</dbReference>
<dbReference type="AlphaFoldDB" id="A0A5C5YWQ1"/>
<sequence length="439" mass="50281">MGGRGTRRCPELFGPGKDKQLFYLFDYCRNQEYFSQEPPSSGGSLSESLRAKLFNARLELIGVLETRPAMVKEVKSGYVAECETVVPQADEDDFDPKSKRLVQRQVTRRLYTQFASMNFENFVVRTHRPVVEKFAKAEAWAKPSDTDKDELAHQIAGLPTQLDRESEDAKRFDLLVLNLQLALSSREPFYERSKKQVVAIAGLLEEKSTISKVRKQMSYIQVVQTDPWWEDVTVPMLEVIRRRLRDLVQFIEKKKRQPIYTDFEDLLGDETEVGFRQFAGQDTFERLRSEAQASLREHFDIDAVRKLWTSEPLAQHDLNDLESILNDNQIGNPEYVEQAKQECESFGLFVRSLVGLDREVARRLFGEFLQGSEYNANQIELINMVINHLVDHGVVGVSILYESPFTDVSPQGPDAIFSAEQIDKITQLLEEIRSTAVAA</sequence>
<dbReference type="GO" id="GO:0005829">
    <property type="term" value="C:cytosol"/>
    <property type="evidence" value="ECO:0007669"/>
    <property type="project" value="TreeGrafter"/>
</dbReference>
<gene>
    <name evidence="2" type="ORF">CA13_08690</name>
</gene>
<dbReference type="GO" id="GO:0006304">
    <property type="term" value="P:DNA modification"/>
    <property type="evidence" value="ECO:0007669"/>
    <property type="project" value="InterPro"/>
</dbReference>
<dbReference type="GO" id="GO:0003677">
    <property type="term" value="F:DNA binding"/>
    <property type="evidence" value="ECO:0007669"/>
    <property type="project" value="InterPro"/>
</dbReference>
<dbReference type="PANTHER" id="PTHR47396:SF1">
    <property type="entry name" value="ATP-DEPENDENT HELICASE IRC3-RELATED"/>
    <property type="match status" value="1"/>
</dbReference>
<protein>
    <recommendedName>
        <fullName evidence="1">EcoEI R protein C-terminal domain-containing protein</fullName>
    </recommendedName>
</protein>
<keyword evidence="3" id="KW-1185">Reference proteome</keyword>
<dbReference type="OrthoDB" id="9758243at2"/>
<dbReference type="InterPro" id="IPR013670">
    <property type="entry name" value="EcoEI_R_C_dom"/>
</dbReference>
<name>A0A5C5YWQ1_9BACT</name>
<evidence type="ECO:0000313" key="3">
    <source>
        <dbReference type="Proteomes" id="UP000315010"/>
    </source>
</evidence>
<reference evidence="2 3" key="1">
    <citation type="submission" date="2019-02" db="EMBL/GenBank/DDBJ databases">
        <title>Deep-cultivation of Planctomycetes and their phenomic and genomic characterization uncovers novel biology.</title>
        <authorList>
            <person name="Wiegand S."/>
            <person name="Jogler M."/>
            <person name="Boedeker C."/>
            <person name="Pinto D."/>
            <person name="Vollmers J."/>
            <person name="Rivas-Marin E."/>
            <person name="Kohn T."/>
            <person name="Peeters S.H."/>
            <person name="Heuer A."/>
            <person name="Rast P."/>
            <person name="Oberbeckmann S."/>
            <person name="Bunk B."/>
            <person name="Jeske O."/>
            <person name="Meyerdierks A."/>
            <person name="Storesund J.E."/>
            <person name="Kallscheuer N."/>
            <person name="Luecker S."/>
            <person name="Lage O.M."/>
            <person name="Pohl T."/>
            <person name="Merkel B.J."/>
            <person name="Hornburger P."/>
            <person name="Mueller R.-W."/>
            <person name="Bruemmer F."/>
            <person name="Labrenz M."/>
            <person name="Spormann A.M."/>
            <person name="Op Den Camp H."/>
            <person name="Overmann J."/>
            <person name="Amann R."/>
            <person name="Jetten M.S.M."/>
            <person name="Mascher T."/>
            <person name="Medema M.H."/>
            <person name="Devos D.P."/>
            <person name="Kaster A.-K."/>
            <person name="Ovreas L."/>
            <person name="Rohde M."/>
            <person name="Galperin M.Y."/>
            <person name="Jogler C."/>
        </authorList>
    </citation>
    <scope>NUCLEOTIDE SEQUENCE [LARGE SCALE GENOMIC DNA]</scope>
    <source>
        <strain evidence="2 3">CA13</strain>
    </source>
</reference>
<organism evidence="2 3">
    <name type="scientific">Novipirellula herctigrandis</name>
    <dbReference type="NCBI Taxonomy" id="2527986"/>
    <lineage>
        <taxon>Bacteria</taxon>
        <taxon>Pseudomonadati</taxon>
        <taxon>Planctomycetota</taxon>
        <taxon>Planctomycetia</taxon>
        <taxon>Pirellulales</taxon>
        <taxon>Pirellulaceae</taxon>
        <taxon>Novipirellula</taxon>
    </lineage>
</organism>
<accession>A0A5C5YWQ1</accession>
<feature type="domain" description="EcoEI R protein C-terminal" evidence="1">
    <location>
        <begin position="286"/>
        <end position="431"/>
    </location>
</feature>
<evidence type="ECO:0000259" key="1">
    <source>
        <dbReference type="Pfam" id="PF08463"/>
    </source>
</evidence>
<dbReference type="PANTHER" id="PTHR47396">
    <property type="entry name" value="TYPE I RESTRICTION ENZYME ECOKI R PROTEIN"/>
    <property type="match status" value="1"/>
</dbReference>
<comment type="caution">
    <text evidence="2">The sequence shown here is derived from an EMBL/GenBank/DDBJ whole genome shotgun (WGS) entry which is preliminary data.</text>
</comment>